<dbReference type="Pfam" id="PF13912">
    <property type="entry name" value="zf-C2H2_6"/>
    <property type="match status" value="3"/>
</dbReference>
<gene>
    <name evidence="4" type="ORF">TSUD_94380</name>
</gene>
<feature type="compositionally biased region" description="Acidic residues" evidence="2">
    <location>
        <begin position="149"/>
        <end position="160"/>
    </location>
</feature>
<dbReference type="PANTHER" id="PTHR46869:SF1">
    <property type="entry name" value="C2H2-LIKE ZINC FINGER PROTEIN"/>
    <property type="match status" value="1"/>
</dbReference>
<evidence type="ECO:0000313" key="4">
    <source>
        <dbReference type="EMBL" id="GAU47533.1"/>
    </source>
</evidence>
<accession>A0A2Z6NZB5</accession>
<dbReference type="AlphaFoldDB" id="A0A2Z6NZB5"/>
<dbReference type="SUPFAM" id="SSF57667">
    <property type="entry name" value="beta-beta-alpha zinc fingers"/>
    <property type="match status" value="2"/>
</dbReference>
<name>A0A2Z6NZB5_TRISU</name>
<dbReference type="InterPro" id="IPR013087">
    <property type="entry name" value="Znf_C2H2_type"/>
</dbReference>
<organism evidence="4 5">
    <name type="scientific">Trifolium subterraneum</name>
    <name type="common">Subterranean clover</name>
    <dbReference type="NCBI Taxonomy" id="3900"/>
    <lineage>
        <taxon>Eukaryota</taxon>
        <taxon>Viridiplantae</taxon>
        <taxon>Streptophyta</taxon>
        <taxon>Embryophyta</taxon>
        <taxon>Tracheophyta</taxon>
        <taxon>Spermatophyta</taxon>
        <taxon>Magnoliopsida</taxon>
        <taxon>eudicotyledons</taxon>
        <taxon>Gunneridae</taxon>
        <taxon>Pentapetalae</taxon>
        <taxon>rosids</taxon>
        <taxon>fabids</taxon>
        <taxon>Fabales</taxon>
        <taxon>Fabaceae</taxon>
        <taxon>Papilionoideae</taxon>
        <taxon>50 kb inversion clade</taxon>
        <taxon>NPAAA clade</taxon>
        <taxon>Hologalegina</taxon>
        <taxon>IRL clade</taxon>
        <taxon>Trifolieae</taxon>
        <taxon>Trifolium</taxon>
    </lineage>
</organism>
<sequence>MEERQRKFVCKYCLKRFPCGKSLGGHIRTHMTEERTHAAAIAAAAAADNNNTRIFKRDFEPVAAFSDGGNGNPIYGLRENPKKTIRFVHSHNHAAASAAAATTALEHEMIKFCKECGKGFPSLKALCGHMASHSEKEKKINKFNQMEDTQSDDTDDDVDDDDDSCVVAASTMNLRKNKRRIRFKSLTLSNQPSSSSVNGSSSVSEMEQEQQEVARCLMLLSRDFFSHKGRFVSESSHNNSVLLETKSKIVIRNGNKLVSSNVHGFVEEKKKLKSVGGIGISINSNSRDFRYGTKKIKIVDSNVSKYQFKRPKMEEEEEEHKSRFENCKSKYNVTTVIKKSGMINKDLDHDRKLDSRKKAKYEGFYFNNKNEEIYDTGRKSMKYEFFKSEKEKGCSYDSITDDESDEQKSSESDSFPAAKSHNSKSANIKKSSNKGKKKKKLKSKKSKEYECPICYKIFKSGQALGGHKRSHFVGGTEENTFVIKQSVAPCLIDLNLPAPIDE</sequence>
<feature type="compositionally biased region" description="Basic residues" evidence="2">
    <location>
        <begin position="431"/>
        <end position="444"/>
    </location>
</feature>
<dbReference type="OrthoDB" id="9451254at2759"/>
<evidence type="ECO:0000259" key="3">
    <source>
        <dbReference type="PROSITE" id="PS50157"/>
    </source>
</evidence>
<feature type="region of interest" description="Disordered" evidence="2">
    <location>
        <begin position="185"/>
        <end position="206"/>
    </location>
</feature>
<dbReference type="PROSITE" id="PS50157">
    <property type="entry name" value="ZINC_FINGER_C2H2_2"/>
    <property type="match status" value="3"/>
</dbReference>
<feature type="domain" description="C2H2-type" evidence="3">
    <location>
        <begin position="111"/>
        <end position="138"/>
    </location>
</feature>
<evidence type="ECO:0000256" key="2">
    <source>
        <dbReference type="SAM" id="MobiDB-lite"/>
    </source>
</evidence>
<evidence type="ECO:0000313" key="5">
    <source>
        <dbReference type="Proteomes" id="UP000242715"/>
    </source>
</evidence>
<keyword evidence="1" id="KW-0862">Zinc</keyword>
<dbReference type="GO" id="GO:0008270">
    <property type="term" value="F:zinc ion binding"/>
    <property type="evidence" value="ECO:0007669"/>
    <property type="project" value="UniProtKB-KW"/>
</dbReference>
<keyword evidence="5" id="KW-1185">Reference proteome</keyword>
<feature type="compositionally biased region" description="Low complexity" evidence="2">
    <location>
        <begin position="412"/>
        <end position="430"/>
    </location>
</feature>
<reference evidence="5" key="1">
    <citation type="journal article" date="2017" name="Front. Plant Sci.">
        <title>Climate Clever Clovers: New Paradigm to Reduce the Environmental Footprint of Ruminants by Breeding Low Methanogenic Forages Utilizing Haplotype Variation.</title>
        <authorList>
            <person name="Kaur P."/>
            <person name="Appels R."/>
            <person name="Bayer P.E."/>
            <person name="Keeble-Gagnere G."/>
            <person name="Wang J."/>
            <person name="Hirakawa H."/>
            <person name="Shirasawa K."/>
            <person name="Vercoe P."/>
            <person name="Stefanova K."/>
            <person name="Durmic Z."/>
            <person name="Nichols P."/>
            <person name="Revell C."/>
            <person name="Isobe S.N."/>
            <person name="Edwards D."/>
            <person name="Erskine W."/>
        </authorList>
    </citation>
    <scope>NUCLEOTIDE SEQUENCE [LARGE SCALE GENOMIC DNA]</scope>
    <source>
        <strain evidence="5">cv. Daliak</strain>
    </source>
</reference>
<dbReference type="SMART" id="SM00355">
    <property type="entry name" value="ZnF_C2H2"/>
    <property type="match status" value="3"/>
</dbReference>
<feature type="region of interest" description="Disordered" evidence="2">
    <location>
        <begin position="139"/>
        <end position="160"/>
    </location>
</feature>
<dbReference type="InterPro" id="IPR036236">
    <property type="entry name" value="Znf_C2H2_sf"/>
</dbReference>
<feature type="region of interest" description="Disordered" evidence="2">
    <location>
        <begin position="397"/>
        <end position="444"/>
    </location>
</feature>
<feature type="domain" description="C2H2-type" evidence="3">
    <location>
        <begin position="8"/>
        <end position="35"/>
    </location>
</feature>
<dbReference type="PROSITE" id="PS00028">
    <property type="entry name" value="ZINC_FINGER_C2H2_1"/>
    <property type="match status" value="3"/>
</dbReference>
<keyword evidence="1" id="KW-0479">Metal-binding</keyword>
<dbReference type="EMBL" id="DF974325">
    <property type="protein sequence ID" value="GAU47533.1"/>
    <property type="molecule type" value="Genomic_DNA"/>
</dbReference>
<feature type="compositionally biased region" description="Low complexity" evidence="2">
    <location>
        <begin position="185"/>
        <end position="205"/>
    </location>
</feature>
<proteinExistence type="predicted"/>
<keyword evidence="1" id="KW-0863">Zinc-finger</keyword>
<evidence type="ECO:0000256" key="1">
    <source>
        <dbReference type="PROSITE-ProRule" id="PRU00042"/>
    </source>
</evidence>
<dbReference type="Proteomes" id="UP000242715">
    <property type="component" value="Unassembled WGS sequence"/>
</dbReference>
<feature type="domain" description="C2H2-type" evidence="3">
    <location>
        <begin position="449"/>
        <end position="471"/>
    </location>
</feature>
<dbReference type="PANTHER" id="PTHR46869">
    <property type="entry name" value="C2H2-LIKE ZINC FINGER PROTEIN"/>
    <property type="match status" value="1"/>
</dbReference>
<protein>
    <recommendedName>
        <fullName evidence="3">C2H2-type domain-containing protein</fullName>
    </recommendedName>
</protein>
<dbReference type="Gene3D" id="3.30.160.60">
    <property type="entry name" value="Classic Zinc Finger"/>
    <property type="match status" value="1"/>
</dbReference>